<dbReference type="KEGG" id="bze:COCCADRAFT_97504"/>
<evidence type="ECO:0000313" key="1">
    <source>
        <dbReference type="EMBL" id="EUC32885.1"/>
    </source>
</evidence>
<gene>
    <name evidence="1" type="ORF">COCCADRAFT_97504</name>
</gene>
<dbReference type="GeneID" id="19154388"/>
<accession>W6Y5F9</accession>
<dbReference type="Proteomes" id="UP000053841">
    <property type="component" value="Unassembled WGS sequence"/>
</dbReference>
<dbReference type="AlphaFoldDB" id="W6Y5F9"/>
<sequence length="76" mass="8769">MEPKGSVPEWWTGPKRLLRVGTNQDAVPTDWFLGEEATTRPHELPRKTRNKRPPSGITELFFDFIRQRLAAMVHGL</sequence>
<dbReference type="EMBL" id="KI964622">
    <property type="protein sequence ID" value="EUC32885.1"/>
    <property type="molecule type" value="Genomic_DNA"/>
</dbReference>
<organism evidence="1 2">
    <name type="scientific">Cochliobolus carbonum (strain 26-R-13)</name>
    <name type="common">Maize leaf spot fungus</name>
    <name type="synonym">Bipolaris zeicola</name>
    <dbReference type="NCBI Taxonomy" id="930089"/>
    <lineage>
        <taxon>Eukaryota</taxon>
        <taxon>Fungi</taxon>
        <taxon>Dikarya</taxon>
        <taxon>Ascomycota</taxon>
        <taxon>Pezizomycotina</taxon>
        <taxon>Dothideomycetes</taxon>
        <taxon>Pleosporomycetidae</taxon>
        <taxon>Pleosporales</taxon>
        <taxon>Pleosporineae</taxon>
        <taxon>Pleosporaceae</taxon>
        <taxon>Bipolaris</taxon>
    </lineage>
</organism>
<dbReference type="RefSeq" id="XP_007712814.1">
    <property type="nucleotide sequence ID" value="XM_007714624.1"/>
</dbReference>
<proteinExistence type="predicted"/>
<evidence type="ECO:0000313" key="2">
    <source>
        <dbReference type="Proteomes" id="UP000053841"/>
    </source>
</evidence>
<keyword evidence="2" id="KW-1185">Reference proteome</keyword>
<dbReference type="HOGENOM" id="CLU_2654142_0_0_1"/>
<protein>
    <submittedName>
        <fullName evidence="1">Uncharacterized protein</fullName>
    </submittedName>
</protein>
<name>W6Y5F9_COCC2</name>
<reference evidence="1 2" key="1">
    <citation type="journal article" date="2013" name="PLoS Genet.">
        <title>Comparative genome structure, secondary metabolite, and effector coding capacity across Cochliobolus pathogens.</title>
        <authorList>
            <person name="Condon B.J."/>
            <person name="Leng Y."/>
            <person name="Wu D."/>
            <person name="Bushley K.E."/>
            <person name="Ohm R.A."/>
            <person name="Otillar R."/>
            <person name="Martin J."/>
            <person name="Schackwitz W."/>
            <person name="Grimwood J."/>
            <person name="MohdZainudin N."/>
            <person name="Xue C."/>
            <person name="Wang R."/>
            <person name="Manning V.A."/>
            <person name="Dhillon B."/>
            <person name="Tu Z.J."/>
            <person name="Steffenson B.J."/>
            <person name="Salamov A."/>
            <person name="Sun H."/>
            <person name="Lowry S."/>
            <person name="LaButti K."/>
            <person name="Han J."/>
            <person name="Copeland A."/>
            <person name="Lindquist E."/>
            <person name="Barry K."/>
            <person name="Schmutz J."/>
            <person name="Baker S.E."/>
            <person name="Ciuffetti L.M."/>
            <person name="Grigoriev I.V."/>
            <person name="Zhong S."/>
            <person name="Turgeon B.G."/>
        </authorList>
    </citation>
    <scope>NUCLEOTIDE SEQUENCE [LARGE SCALE GENOMIC DNA]</scope>
    <source>
        <strain evidence="1 2">26-R-13</strain>
    </source>
</reference>